<accession>A0A934LZ45</accession>
<evidence type="ECO:0008006" key="4">
    <source>
        <dbReference type="Google" id="ProtNLM"/>
    </source>
</evidence>
<dbReference type="PANTHER" id="PTHR28008">
    <property type="entry name" value="DOMAIN PROTEIN, PUTATIVE (AFU_ORTHOLOGUE AFUA_3G10980)-RELATED"/>
    <property type="match status" value="1"/>
</dbReference>
<dbReference type="EMBL" id="JAEIJD010000010">
    <property type="protein sequence ID" value="MBI6630507.1"/>
    <property type="molecule type" value="Genomic_DNA"/>
</dbReference>
<comment type="caution">
    <text evidence="2">The sequence shown here is derived from an EMBL/GenBank/DDBJ whole genome shotgun (WGS) entry which is preliminary data.</text>
</comment>
<keyword evidence="1" id="KW-0472">Membrane</keyword>
<feature type="transmembrane region" description="Helical" evidence="1">
    <location>
        <begin position="29"/>
        <end position="49"/>
    </location>
</feature>
<feature type="transmembrane region" description="Helical" evidence="1">
    <location>
        <begin position="61"/>
        <end position="79"/>
    </location>
</feature>
<gene>
    <name evidence="2" type="ORF">JAO82_11535</name>
</gene>
<dbReference type="AlphaFoldDB" id="A0A934LZ45"/>
<keyword evidence="3" id="KW-1185">Reference proteome</keyword>
<sequence length="168" mass="17760">MLATTAKNSNTFSMTILRHNGNQLKRRRASAFALTVIVAVTIGILTLVPEGPKSGVPGSDKVHHFLAFAALILPCAALYPQALFKGVLAATFYGGLIEIIQPYFGRSGELADFVADVSGIGAGAALGLIVHSVLNRALPESGQRRTHHMVKSYANGRPENLPVANSDP</sequence>
<feature type="transmembrane region" description="Helical" evidence="1">
    <location>
        <begin position="86"/>
        <end position="104"/>
    </location>
</feature>
<keyword evidence="1" id="KW-0812">Transmembrane</keyword>
<organism evidence="2 3">
    <name type="scientific">Pontibaca salina</name>
    <dbReference type="NCBI Taxonomy" id="2795731"/>
    <lineage>
        <taxon>Bacteria</taxon>
        <taxon>Pseudomonadati</taxon>
        <taxon>Pseudomonadota</taxon>
        <taxon>Alphaproteobacteria</taxon>
        <taxon>Rhodobacterales</taxon>
        <taxon>Roseobacteraceae</taxon>
        <taxon>Pontibaca</taxon>
    </lineage>
</organism>
<dbReference type="PANTHER" id="PTHR28008:SF1">
    <property type="entry name" value="DOMAIN PROTEIN, PUTATIVE (AFU_ORTHOLOGUE AFUA_3G10980)-RELATED"/>
    <property type="match status" value="1"/>
</dbReference>
<evidence type="ECO:0000313" key="3">
    <source>
        <dbReference type="Proteomes" id="UP000613255"/>
    </source>
</evidence>
<dbReference type="Proteomes" id="UP000613255">
    <property type="component" value="Unassembled WGS sequence"/>
</dbReference>
<proteinExistence type="predicted"/>
<evidence type="ECO:0000256" key="1">
    <source>
        <dbReference type="SAM" id="Phobius"/>
    </source>
</evidence>
<name>A0A934LZ45_9RHOB</name>
<reference evidence="2" key="1">
    <citation type="submission" date="2020-12" db="EMBL/GenBank/DDBJ databases">
        <title>Pontibaca salina gen. nov., sp. nov., isolated from marine sediment.</title>
        <authorList>
            <person name="Bo J."/>
            <person name="Wang S."/>
            <person name="Song X."/>
            <person name="Du Z."/>
        </authorList>
    </citation>
    <scope>NUCLEOTIDE SEQUENCE</scope>
    <source>
        <strain evidence="2">S1109L</strain>
    </source>
</reference>
<keyword evidence="1" id="KW-1133">Transmembrane helix</keyword>
<evidence type="ECO:0000313" key="2">
    <source>
        <dbReference type="EMBL" id="MBI6630507.1"/>
    </source>
</evidence>
<feature type="transmembrane region" description="Helical" evidence="1">
    <location>
        <begin position="110"/>
        <end position="134"/>
    </location>
</feature>
<protein>
    <recommendedName>
        <fullName evidence="4">VanZ-like domain-containing protein</fullName>
    </recommendedName>
</protein>
<dbReference type="RefSeq" id="WP_198686534.1">
    <property type="nucleotide sequence ID" value="NZ_JAEIJD010000010.1"/>
</dbReference>